<evidence type="ECO:0000259" key="4">
    <source>
        <dbReference type="Pfam" id="PF24568"/>
    </source>
</evidence>
<gene>
    <name evidence="5" type="ORF">CWE10_18445</name>
</gene>
<dbReference type="AlphaFoldDB" id="A0A953I6W4"/>
<name>A0A953I6W4_SYMTR</name>
<reference evidence="5" key="1">
    <citation type="submission" date="2017-11" db="EMBL/GenBank/DDBJ databases">
        <title>Three new genomes from thermophilic consortium.</title>
        <authorList>
            <person name="Quaggio R."/>
            <person name="Amgarten D."/>
            <person name="Setubal J.C."/>
        </authorList>
    </citation>
    <scope>NUCLEOTIDE SEQUENCE</scope>
    <source>
        <strain evidence="5">ZCTH01-B2</strain>
    </source>
</reference>
<comment type="caution">
    <text evidence="5">The sequence shown here is derived from an EMBL/GenBank/DDBJ whole genome shotgun (WGS) entry which is preliminary data.</text>
</comment>
<protein>
    <recommendedName>
        <fullName evidence="4">Peptidoglycan hydrolase PcsB coiled-coil domain-containing protein</fullName>
    </recommendedName>
</protein>
<evidence type="ECO:0000313" key="5">
    <source>
        <dbReference type="EMBL" id="MBY6278116.1"/>
    </source>
</evidence>
<feature type="domain" description="Peptidoglycan hydrolase PcsB coiled-coil" evidence="4">
    <location>
        <begin position="71"/>
        <end position="141"/>
    </location>
</feature>
<proteinExistence type="predicted"/>
<keyword evidence="1 3" id="KW-0732">Signal</keyword>
<accession>A0A953I6W4</accession>
<feature type="coiled-coil region" evidence="2">
    <location>
        <begin position="35"/>
        <end position="83"/>
    </location>
</feature>
<evidence type="ECO:0000256" key="1">
    <source>
        <dbReference type="ARBA" id="ARBA00022729"/>
    </source>
</evidence>
<dbReference type="Pfam" id="PF24568">
    <property type="entry name" value="CC_PcsB"/>
    <property type="match status" value="1"/>
</dbReference>
<dbReference type="Gene3D" id="6.10.250.3150">
    <property type="match status" value="1"/>
</dbReference>
<evidence type="ECO:0000313" key="6">
    <source>
        <dbReference type="Proteomes" id="UP000732377"/>
    </source>
</evidence>
<evidence type="ECO:0000256" key="3">
    <source>
        <dbReference type="SAM" id="SignalP"/>
    </source>
</evidence>
<sequence length="353" mass="38281">MGLLCLMALLLAVPAPRAQVAGAAGQDRAAVLQELFVLNRRLEEARAALADVEARLRAVSSQEEAALADLARLQEELAARREQYGRRLRYYREQGNRGPWVLLLTAGSLADFLWRLDALKQIMDYDARLARVLMETQAAVAAQAERLAQARAEADRLRDEQLARVAELEAAIADREAILAGLGDERAEVEEALAAVEADWQQSAMPVLDALGQALQQLGTAGLQPDDLRFSLFPPSAVATITEEQLNAYIGGYDALAGLRVDLVGEEEAFVLSGTFADVPVEISGGFLVLPDGRLRFEPSLMQVREFRVPEGVIAEIVSQGLLDIDVSSLVAPLTLTGVELTDGRMTVRAGLR</sequence>
<dbReference type="InterPro" id="IPR057309">
    <property type="entry name" value="PcsB_CC"/>
</dbReference>
<evidence type="ECO:0000256" key="2">
    <source>
        <dbReference type="SAM" id="Coils"/>
    </source>
</evidence>
<dbReference type="Proteomes" id="UP000732377">
    <property type="component" value="Unassembled WGS sequence"/>
</dbReference>
<organism evidence="5 6">
    <name type="scientific">Symbiobacterium thermophilum</name>
    <dbReference type="NCBI Taxonomy" id="2734"/>
    <lineage>
        <taxon>Bacteria</taxon>
        <taxon>Bacillati</taxon>
        <taxon>Bacillota</taxon>
        <taxon>Clostridia</taxon>
        <taxon>Eubacteriales</taxon>
        <taxon>Symbiobacteriaceae</taxon>
        <taxon>Symbiobacterium</taxon>
    </lineage>
</organism>
<feature type="chain" id="PRO_5039412731" description="Peptidoglycan hydrolase PcsB coiled-coil domain-containing protein" evidence="3">
    <location>
        <begin position="19"/>
        <end position="353"/>
    </location>
</feature>
<feature type="coiled-coil region" evidence="2">
    <location>
        <begin position="133"/>
        <end position="199"/>
    </location>
</feature>
<keyword evidence="2" id="KW-0175">Coiled coil</keyword>
<feature type="signal peptide" evidence="3">
    <location>
        <begin position="1"/>
        <end position="18"/>
    </location>
</feature>
<dbReference type="EMBL" id="PIUK01000347">
    <property type="protein sequence ID" value="MBY6278116.1"/>
    <property type="molecule type" value="Genomic_DNA"/>
</dbReference>